<dbReference type="InterPro" id="IPR018490">
    <property type="entry name" value="cNMP-bd_dom_sf"/>
</dbReference>
<evidence type="ECO:0000313" key="6">
    <source>
        <dbReference type="EMBL" id="MER8937787.1"/>
    </source>
</evidence>
<dbReference type="InterPro" id="IPR012318">
    <property type="entry name" value="HTH_CRP"/>
</dbReference>
<dbReference type="SUPFAM" id="SSF51206">
    <property type="entry name" value="cAMP-binding domain-like"/>
    <property type="match status" value="1"/>
</dbReference>
<protein>
    <submittedName>
        <fullName evidence="6">Crp/Fnr family transcriptional regulator</fullName>
    </submittedName>
</protein>
<feature type="domain" description="HTH crp-type" evidence="5">
    <location>
        <begin position="150"/>
        <end position="224"/>
    </location>
</feature>
<accession>A0ABV1YS53</accession>
<proteinExistence type="predicted"/>
<dbReference type="PROSITE" id="PS51063">
    <property type="entry name" value="HTH_CRP_2"/>
    <property type="match status" value="1"/>
</dbReference>
<dbReference type="EMBL" id="JAMYPJ010000106">
    <property type="protein sequence ID" value="MER8937787.1"/>
    <property type="molecule type" value="Genomic_DNA"/>
</dbReference>
<name>A0ABV1YS53_9HYPH</name>
<dbReference type="CDD" id="cd00038">
    <property type="entry name" value="CAP_ED"/>
    <property type="match status" value="1"/>
</dbReference>
<reference evidence="6 7" key="1">
    <citation type="journal article" date="2024" name="Proc. Natl. Acad. Sci. U.S.A.">
        <title>The evolutionary genomics of adaptation to stress in wild rhizobium bacteria.</title>
        <authorList>
            <person name="Kehlet-Delgado H."/>
            <person name="Montoya A.P."/>
            <person name="Jensen K.T."/>
            <person name="Wendlandt C.E."/>
            <person name="Dexheimer C."/>
            <person name="Roberts M."/>
            <person name="Torres Martinez L."/>
            <person name="Friesen M.L."/>
            <person name="Griffitts J.S."/>
            <person name="Porter S.S."/>
        </authorList>
    </citation>
    <scope>NUCLEOTIDE SEQUENCE [LARGE SCALE GENOMIC DNA]</scope>
    <source>
        <strain evidence="6 7">M0729</strain>
    </source>
</reference>
<gene>
    <name evidence="6" type="ORF">NKI33_33285</name>
</gene>
<dbReference type="RefSeq" id="WP_031258872.1">
    <property type="nucleotide sequence ID" value="NZ_CP100477.1"/>
</dbReference>
<dbReference type="SUPFAM" id="SSF46785">
    <property type="entry name" value="Winged helix' DNA-binding domain"/>
    <property type="match status" value="1"/>
</dbReference>
<dbReference type="Pfam" id="PF13545">
    <property type="entry name" value="HTH_Crp_2"/>
    <property type="match status" value="1"/>
</dbReference>
<dbReference type="SMART" id="SM00419">
    <property type="entry name" value="HTH_CRP"/>
    <property type="match status" value="1"/>
</dbReference>
<dbReference type="Proteomes" id="UP001464387">
    <property type="component" value="Unassembled WGS sequence"/>
</dbReference>
<evidence type="ECO:0000256" key="2">
    <source>
        <dbReference type="ARBA" id="ARBA00023125"/>
    </source>
</evidence>
<evidence type="ECO:0000256" key="3">
    <source>
        <dbReference type="ARBA" id="ARBA00023163"/>
    </source>
</evidence>
<keyword evidence="2" id="KW-0238">DNA-binding</keyword>
<dbReference type="InterPro" id="IPR036388">
    <property type="entry name" value="WH-like_DNA-bd_sf"/>
</dbReference>
<dbReference type="Pfam" id="PF00027">
    <property type="entry name" value="cNMP_binding"/>
    <property type="match status" value="1"/>
</dbReference>
<sequence>MVSASHPFLTGNENRPSSTRLDDDDKDYVKALGFALRRYPAETAIVDQGQHAARVFIIESGWGCISHNLAGGQRQILDFALKGDVVLPHSFPGTAPETFVAQTDLAVFEASTKTFALATAKSPRIASLFLETLVHQRALVAQHLTNVGRRSALTRTAHLLLELRTRLERVGGVARNGYSCPLTQYDLADALGLTPIHVNRMLRELRERKLLEFRQGHVRILDRERIAKFAGFDDRYIDN</sequence>
<evidence type="ECO:0000256" key="4">
    <source>
        <dbReference type="SAM" id="MobiDB-lite"/>
    </source>
</evidence>
<dbReference type="InterPro" id="IPR014710">
    <property type="entry name" value="RmlC-like_jellyroll"/>
</dbReference>
<organism evidence="6 7">
    <name type="scientific">Mesorhizobium opportunistum</name>
    <dbReference type="NCBI Taxonomy" id="593909"/>
    <lineage>
        <taxon>Bacteria</taxon>
        <taxon>Pseudomonadati</taxon>
        <taxon>Pseudomonadota</taxon>
        <taxon>Alphaproteobacteria</taxon>
        <taxon>Hyphomicrobiales</taxon>
        <taxon>Phyllobacteriaceae</taxon>
        <taxon>Mesorhizobium</taxon>
    </lineage>
</organism>
<evidence type="ECO:0000313" key="7">
    <source>
        <dbReference type="Proteomes" id="UP001464387"/>
    </source>
</evidence>
<dbReference type="InterPro" id="IPR036390">
    <property type="entry name" value="WH_DNA-bd_sf"/>
</dbReference>
<keyword evidence="3" id="KW-0804">Transcription</keyword>
<evidence type="ECO:0000259" key="5">
    <source>
        <dbReference type="PROSITE" id="PS51063"/>
    </source>
</evidence>
<comment type="caution">
    <text evidence="6">The sequence shown here is derived from an EMBL/GenBank/DDBJ whole genome shotgun (WGS) entry which is preliminary data.</text>
</comment>
<keyword evidence="1" id="KW-0805">Transcription regulation</keyword>
<dbReference type="InterPro" id="IPR000595">
    <property type="entry name" value="cNMP-bd_dom"/>
</dbReference>
<dbReference type="PROSITE" id="PS00888">
    <property type="entry name" value="CNMP_BINDING_1"/>
    <property type="match status" value="1"/>
</dbReference>
<dbReference type="InterPro" id="IPR018488">
    <property type="entry name" value="cNMP-bd_CS"/>
</dbReference>
<evidence type="ECO:0000256" key="1">
    <source>
        <dbReference type="ARBA" id="ARBA00023015"/>
    </source>
</evidence>
<dbReference type="Gene3D" id="2.60.120.10">
    <property type="entry name" value="Jelly Rolls"/>
    <property type="match status" value="1"/>
</dbReference>
<dbReference type="Gene3D" id="1.10.10.10">
    <property type="entry name" value="Winged helix-like DNA-binding domain superfamily/Winged helix DNA-binding domain"/>
    <property type="match status" value="1"/>
</dbReference>
<keyword evidence="7" id="KW-1185">Reference proteome</keyword>
<feature type="region of interest" description="Disordered" evidence="4">
    <location>
        <begin position="1"/>
        <end position="23"/>
    </location>
</feature>